<evidence type="ECO:0000313" key="2">
    <source>
        <dbReference type="EMBL" id="GIZ01173.1"/>
    </source>
</evidence>
<reference evidence="2 3" key="1">
    <citation type="submission" date="2021-06" db="EMBL/GenBank/DDBJ databases">
        <title>Caerostris extrusa draft genome.</title>
        <authorList>
            <person name="Kono N."/>
            <person name="Arakawa K."/>
        </authorList>
    </citation>
    <scope>NUCLEOTIDE SEQUENCE [LARGE SCALE GENOMIC DNA]</scope>
</reference>
<dbReference type="AlphaFoldDB" id="A0AAV4Y201"/>
<feature type="region of interest" description="Disordered" evidence="1">
    <location>
        <begin position="36"/>
        <end position="68"/>
    </location>
</feature>
<accession>A0AAV4Y201</accession>
<dbReference type="EMBL" id="BPLR01018635">
    <property type="protein sequence ID" value="GIZ01173.1"/>
    <property type="molecule type" value="Genomic_DNA"/>
</dbReference>
<keyword evidence="3" id="KW-1185">Reference proteome</keyword>
<dbReference type="Proteomes" id="UP001054945">
    <property type="component" value="Unassembled WGS sequence"/>
</dbReference>
<name>A0AAV4Y201_CAEEX</name>
<comment type="caution">
    <text evidence="2">The sequence shown here is derived from an EMBL/GenBank/DDBJ whole genome shotgun (WGS) entry which is preliminary data.</text>
</comment>
<sequence length="68" mass="7672">MATKMATNPLCQLFDTRISILIPSSLSYHTRDLHLSPSTRTAQGRMMHGPLQGPRELRAPFLNNRAPR</sequence>
<gene>
    <name evidence="2" type="ORF">CEXT_87641</name>
</gene>
<organism evidence="2 3">
    <name type="scientific">Caerostris extrusa</name>
    <name type="common">Bark spider</name>
    <name type="synonym">Caerostris bankana</name>
    <dbReference type="NCBI Taxonomy" id="172846"/>
    <lineage>
        <taxon>Eukaryota</taxon>
        <taxon>Metazoa</taxon>
        <taxon>Ecdysozoa</taxon>
        <taxon>Arthropoda</taxon>
        <taxon>Chelicerata</taxon>
        <taxon>Arachnida</taxon>
        <taxon>Araneae</taxon>
        <taxon>Araneomorphae</taxon>
        <taxon>Entelegynae</taxon>
        <taxon>Araneoidea</taxon>
        <taxon>Araneidae</taxon>
        <taxon>Caerostris</taxon>
    </lineage>
</organism>
<protein>
    <submittedName>
        <fullName evidence="2">Uncharacterized protein</fullName>
    </submittedName>
</protein>
<evidence type="ECO:0000313" key="3">
    <source>
        <dbReference type="Proteomes" id="UP001054945"/>
    </source>
</evidence>
<evidence type="ECO:0000256" key="1">
    <source>
        <dbReference type="SAM" id="MobiDB-lite"/>
    </source>
</evidence>
<proteinExistence type="predicted"/>